<sequence length="160" mass="18534">MPWNALTDRILTGSKRKKILEVENQSEYDQWVSELFSEIGVFVKRVNDLDLSQAEDRAQFDNFAEKFSDRLLELRKRSESSSAPTETLIQLEELVEKIDETSSQMAFTSVYCGDDPFEKARLEKKRKEREGENTERAREKRDALADEIQELITTFEGTGS</sequence>
<keyword evidence="3" id="KW-1185">Reference proteome</keyword>
<feature type="region of interest" description="Disordered" evidence="1">
    <location>
        <begin position="122"/>
        <end position="143"/>
    </location>
</feature>
<proteinExistence type="predicted"/>
<dbReference type="GeneID" id="36513222"/>
<accession>A0A2R4X3I3</accession>
<dbReference type="Proteomes" id="UP000244727">
    <property type="component" value="Chromosome"/>
</dbReference>
<feature type="compositionally biased region" description="Basic and acidic residues" evidence="1">
    <location>
        <begin position="128"/>
        <end position="143"/>
    </location>
</feature>
<protein>
    <submittedName>
        <fullName evidence="2">Uncharacterized protein</fullName>
    </submittedName>
</protein>
<evidence type="ECO:0000256" key="1">
    <source>
        <dbReference type="SAM" id="MobiDB-lite"/>
    </source>
</evidence>
<dbReference type="EMBL" id="CP028858">
    <property type="protein sequence ID" value="AWB28360.1"/>
    <property type="molecule type" value="Genomic_DNA"/>
</dbReference>
<dbReference type="RefSeq" id="WP_108383808.1">
    <property type="nucleotide sequence ID" value="NZ_CP028858.1"/>
</dbReference>
<evidence type="ECO:0000313" key="2">
    <source>
        <dbReference type="EMBL" id="AWB28360.1"/>
    </source>
</evidence>
<organism evidence="2 3">
    <name type="scientific">Halococcoides cellulosivorans</name>
    <dbReference type="NCBI Taxonomy" id="1679096"/>
    <lineage>
        <taxon>Archaea</taxon>
        <taxon>Methanobacteriati</taxon>
        <taxon>Methanobacteriota</taxon>
        <taxon>Stenosarchaea group</taxon>
        <taxon>Halobacteria</taxon>
        <taxon>Halobacteriales</taxon>
        <taxon>Haloarculaceae</taxon>
        <taxon>Halococcoides</taxon>
    </lineage>
</organism>
<gene>
    <name evidence="2" type="ORF">HARCEL1_11905</name>
</gene>
<name>A0A2R4X3I3_9EURY</name>
<reference evidence="2 3" key="1">
    <citation type="submission" date="2018-04" db="EMBL/GenBank/DDBJ databases">
        <title>Halococcoides cellulosivorans gen. nov., sp. nov., an extremely halophilic cellulose-utilizing haloarchaeon from hypersaline lakes.</title>
        <authorList>
            <person name="Sorokin D.Y."/>
            <person name="Toshchakov S.V."/>
            <person name="Samarov N.I."/>
            <person name="Korzhenkov A."/>
            <person name="Kublanov I.V."/>
        </authorList>
    </citation>
    <scope>NUCLEOTIDE SEQUENCE [LARGE SCALE GENOMIC DNA]</scope>
    <source>
        <strain evidence="2 3">HArcel1</strain>
    </source>
</reference>
<dbReference type="KEGG" id="harc:HARCEL1_11905"/>
<dbReference type="AlphaFoldDB" id="A0A2R4X3I3"/>
<evidence type="ECO:0000313" key="3">
    <source>
        <dbReference type="Proteomes" id="UP000244727"/>
    </source>
</evidence>